<protein>
    <recommendedName>
        <fullName evidence="4">G1/S-specific cyclin Pcl5</fullName>
    </recommendedName>
</protein>
<dbReference type="CDD" id="cd20557">
    <property type="entry name" value="CYCLIN_ScPCL1-like"/>
    <property type="match status" value="1"/>
</dbReference>
<dbReference type="OrthoDB" id="286814at2759"/>
<dbReference type="AlphaFoldDB" id="A0A225B8L8"/>
<reference evidence="2 3" key="1">
    <citation type="submission" date="2015-06" db="EMBL/GenBank/DDBJ databases">
        <title>Talaromyces atroroseus IBT 11181 draft genome.</title>
        <authorList>
            <person name="Rasmussen K.B."/>
            <person name="Rasmussen S."/>
            <person name="Petersen B."/>
            <person name="Sicheritz-Ponten T."/>
            <person name="Mortensen U.H."/>
            <person name="Thrane U."/>
        </authorList>
    </citation>
    <scope>NUCLEOTIDE SEQUENCE [LARGE SCALE GENOMIC DNA]</scope>
    <source>
        <strain evidence="2 3">IBT 11181</strain>
    </source>
</reference>
<dbReference type="GO" id="GO:0000307">
    <property type="term" value="C:cyclin-dependent protein kinase holoenzyme complex"/>
    <property type="evidence" value="ECO:0007669"/>
    <property type="project" value="TreeGrafter"/>
</dbReference>
<comment type="caution">
    <text evidence="2">The sequence shown here is derived from an EMBL/GenBank/DDBJ whole genome shotgun (WGS) entry which is preliminary data.</text>
</comment>
<dbReference type="Gene3D" id="1.10.472.10">
    <property type="entry name" value="Cyclin-like"/>
    <property type="match status" value="1"/>
</dbReference>
<dbReference type="GO" id="GO:0005634">
    <property type="term" value="C:nucleus"/>
    <property type="evidence" value="ECO:0007669"/>
    <property type="project" value="TreeGrafter"/>
</dbReference>
<feature type="compositionally biased region" description="Low complexity" evidence="1">
    <location>
        <begin position="407"/>
        <end position="418"/>
    </location>
</feature>
<proteinExistence type="predicted"/>
<evidence type="ECO:0000313" key="3">
    <source>
        <dbReference type="Proteomes" id="UP000214365"/>
    </source>
</evidence>
<dbReference type="RefSeq" id="XP_020122398.1">
    <property type="nucleotide sequence ID" value="XM_020264953.1"/>
</dbReference>
<dbReference type="EMBL" id="LFMY01000003">
    <property type="protein sequence ID" value="OKL62277.1"/>
    <property type="molecule type" value="Genomic_DNA"/>
</dbReference>
<dbReference type="InterPro" id="IPR036915">
    <property type="entry name" value="Cyclin-like_sf"/>
</dbReference>
<dbReference type="GO" id="GO:0019901">
    <property type="term" value="F:protein kinase binding"/>
    <property type="evidence" value="ECO:0007669"/>
    <property type="project" value="InterPro"/>
</dbReference>
<dbReference type="Pfam" id="PF08613">
    <property type="entry name" value="Cyclin"/>
    <property type="match status" value="1"/>
</dbReference>
<dbReference type="GeneID" id="31002619"/>
<feature type="region of interest" description="Disordered" evidence="1">
    <location>
        <begin position="455"/>
        <end position="518"/>
    </location>
</feature>
<gene>
    <name evidence="2" type="ORF">UA08_02864</name>
</gene>
<name>A0A225B8L8_TALAT</name>
<feature type="compositionally biased region" description="Low complexity" evidence="1">
    <location>
        <begin position="473"/>
        <end position="518"/>
    </location>
</feature>
<organism evidence="2 3">
    <name type="scientific">Talaromyces atroroseus</name>
    <dbReference type="NCBI Taxonomy" id="1441469"/>
    <lineage>
        <taxon>Eukaryota</taxon>
        <taxon>Fungi</taxon>
        <taxon>Dikarya</taxon>
        <taxon>Ascomycota</taxon>
        <taxon>Pezizomycotina</taxon>
        <taxon>Eurotiomycetes</taxon>
        <taxon>Eurotiomycetidae</taxon>
        <taxon>Eurotiales</taxon>
        <taxon>Trichocomaceae</taxon>
        <taxon>Talaromyces</taxon>
        <taxon>Talaromyces sect. Trachyspermi</taxon>
    </lineage>
</organism>
<dbReference type="PANTHER" id="PTHR15615">
    <property type="match status" value="1"/>
</dbReference>
<keyword evidence="3" id="KW-1185">Reference proteome</keyword>
<dbReference type="Proteomes" id="UP000214365">
    <property type="component" value="Unassembled WGS sequence"/>
</dbReference>
<dbReference type="PANTHER" id="PTHR15615:SF36">
    <property type="entry name" value="PHO85 CYCLIN-5"/>
    <property type="match status" value="1"/>
</dbReference>
<dbReference type="GO" id="GO:0016538">
    <property type="term" value="F:cyclin-dependent protein serine/threonine kinase regulator activity"/>
    <property type="evidence" value="ECO:0007669"/>
    <property type="project" value="TreeGrafter"/>
</dbReference>
<dbReference type="InterPro" id="IPR013922">
    <property type="entry name" value="Cyclin_PHO80-like"/>
</dbReference>
<evidence type="ECO:0000313" key="2">
    <source>
        <dbReference type="EMBL" id="OKL62277.1"/>
    </source>
</evidence>
<dbReference type="STRING" id="1441469.A0A225B8L8"/>
<evidence type="ECO:0008006" key="4">
    <source>
        <dbReference type="Google" id="ProtNLM"/>
    </source>
</evidence>
<accession>A0A225B8L8</accession>
<evidence type="ECO:0000256" key="1">
    <source>
        <dbReference type="SAM" id="MobiDB-lite"/>
    </source>
</evidence>
<dbReference type="SUPFAM" id="SSF47954">
    <property type="entry name" value="Cyclin-like"/>
    <property type="match status" value="1"/>
</dbReference>
<sequence length="710" mass="76367">MPGSDVLGLNISDPGQQRKTVISYPYSSSMSSSASSSSSSSIFSLDCVSTQSSISSSSTTAVDVIWENEESGESSGRGLSHSENASHCLRASLRECPSKAADCAVPAELRKHPRRTACPAIASNGASTACPRLPPPLVRQCDRKISFVDNLVDSASQIVETIWPLSVVAVRSESLGCKGVLPLRTFIQETLRRSRTSYSTLQVALYYLVKIRPHVPNSDFTMEQSRDSPSCRAMQCGRRMFLAALILASKYLQDRNYSARAWSKISGLQTQEINQNEMMFLQAVDWQLHVPESVYHRWTDIVLKYTPGPTASSNPDDCWKTLIPKLTPELVTVDVVPTNSSGMFGSDILADIPSPPRSLSRDRSVSSSCSLNEQQAPACPRSAPTLEPSPRSDCSNPTLPALHKLGLLPTPQLTPQSSAASTPAVSVRGPCSRRPSFVSAMSQAQNMCMSRMALDPRPFASNNKPASTEGFPPLTRRSSLARSTSSASSPDSMVSDVSTISSRSSRSSSISSCGSATCAPSQSRLAVTATRRCAAMSLKECRKNLSIHSPIDETSLGGVCVSPETEAAICGTVPDLSNFSLNTPVDMTTHEAAQGLCELSGALLRPHSPADKVDKNRTCRKRGRTSSEDQILQSNVRHLMSSAYGEDHVLADERVARSFLISKNASDRGLSSIQLPIPVPAEKGGVKRACCSAEVRNHLLSHIQPTASMK</sequence>
<feature type="region of interest" description="Disordered" evidence="1">
    <location>
        <begin position="345"/>
        <end position="433"/>
    </location>
</feature>